<dbReference type="PATRIC" id="fig|276.5.peg.1600"/>
<dbReference type="SFLD" id="SFLDS00003">
    <property type="entry name" value="Haloacid_Dehalogenase"/>
    <property type="match status" value="1"/>
</dbReference>
<evidence type="ECO:0000256" key="1">
    <source>
        <dbReference type="ARBA" id="ARBA00001946"/>
    </source>
</evidence>
<dbReference type="InterPro" id="IPR023214">
    <property type="entry name" value="HAD_sf"/>
</dbReference>
<evidence type="ECO:0000313" key="4">
    <source>
        <dbReference type="EMBL" id="KGQ21595.1"/>
    </source>
</evidence>
<comment type="caution">
    <text evidence="4">The sequence shown here is derived from an EMBL/GenBank/DDBJ whole genome shotgun (WGS) entry which is preliminary data.</text>
</comment>
<dbReference type="PANTHER" id="PTHR46470:SF4">
    <property type="entry name" value="5-AMINO-6-(5-PHOSPHO-D-RIBITYLAMINO)URACIL PHOSPHATASE YIGB"/>
    <property type="match status" value="1"/>
</dbReference>
<dbReference type="InterPro" id="IPR051400">
    <property type="entry name" value="HAD-like_hydrolase"/>
</dbReference>
<gene>
    <name evidence="4" type="ORF">THFILI_05825</name>
</gene>
<dbReference type="GO" id="GO:0016787">
    <property type="term" value="F:hydrolase activity"/>
    <property type="evidence" value="ECO:0007669"/>
    <property type="project" value="UniProtKB-KW"/>
</dbReference>
<dbReference type="AlphaFoldDB" id="A0A0A2WTH2"/>
<dbReference type="PANTHER" id="PTHR46470">
    <property type="entry name" value="N-ACYLNEURAMINATE-9-PHOSPHATASE"/>
    <property type="match status" value="1"/>
</dbReference>
<sequence length="237" mass="26201">MNPKAITFDFWGTLFTEGPDFSAKVMPARYEALLDACAEAGHPAEEAEVREAYRQAALAFEEAWRAGEVMTTFDRVARIFALLGVPYDPGLVALTARRLEETSLLAELQPLPGLEAIKTLARKYPLAIVSDTGVTPGRLLREHLRRAGLLEAFQAFSFSDETGFVKPKPEAFHKALEELGVEAQEALHVGDLPHTDIKGAFAAGYPWAVQYVGFRHENGQVQPTRVIRSHEELLSLL</sequence>
<dbReference type="RefSeq" id="WP_038065378.1">
    <property type="nucleotide sequence ID" value="NZ_JPSL02000039.1"/>
</dbReference>
<evidence type="ECO:0000256" key="2">
    <source>
        <dbReference type="ARBA" id="ARBA00022801"/>
    </source>
</evidence>
<accession>A0A0A2WTH2</accession>
<dbReference type="Pfam" id="PF00702">
    <property type="entry name" value="Hydrolase"/>
    <property type="match status" value="1"/>
</dbReference>
<protein>
    <submittedName>
        <fullName evidence="4">2-haloalkanoic acid dehalogenase</fullName>
    </submittedName>
</protein>
<organism evidence="4 5">
    <name type="scientific">Thermus filiformis</name>
    <dbReference type="NCBI Taxonomy" id="276"/>
    <lineage>
        <taxon>Bacteria</taxon>
        <taxon>Thermotogati</taxon>
        <taxon>Deinococcota</taxon>
        <taxon>Deinococci</taxon>
        <taxon>Thermales</taxon>
        <taxon>Thermaceae</taxon>
        <taxon>Thermus</taxon>
    </lineage>
</organism>
<dbReference type="PRINTS" id="PR00413">
    <property type="entry name" value="HADHALOGNASE"/>
</dbReference>
<name>A0A0A2WTH2_THEFI</name>
<dbReference type="GO" id="GO:0044281">
    <property type="term" value="P:small molecule metabolic process"/>
    <property type="evidence" value="ECO:0007669"/>
    <property type="project" value="UniProtKB-ARBA"/>
</dbReference>
<dbReference type="OrthoDB" id="9809962at2"/>
<evidence type="ECO:0000313" key="5">
    <source>
        <dbReference type="Proteomes" id="UP000030364"/>
    </source>
</evidence>
<dbReference type="STRING" id="276.THFILI_05825"/>
<keyword evidence="3" id="KW-0460">Magnesium</keyword>
<keyword evidence="5" id="KW-1185">Reference proteome</keyword>
<proteinExistence type="predicted"/>
<evidence type="ECO:0000256" key="3">
    <source>
        <dbReference type="ARBA" id="ARBA00022842"/>
    </source>
</evidence>
<keyword evidence="2" id="KW-0378">Hydrolase</keyword>
<dbReference type="SFLD" id="SFLDG01129">
    <property type="entry name" value="C1.5:_HAD__Beta-PGM__Phosphata"/>
    <property type="match status" value="1"/>
</dbReference>
<dbReference type="EMBL" id="JPSL02000039">
    <property type="protein sequence ID" value="KGQ21595.1"/>
    <property type="molecule type" value="Genomic_DNA"/>
</dbReference>
<dbReference type="Gene3D" id="3.40.50.1000">
    <property type="entry name" value="HAD superfamily/HAD-like"/>
    <property type="match status" value="1"/>
</dbReference>
<dbReference type="Gene3D" id="1.10.150.400">
    <property type="match status" value="1"/>
</dbReference>
<dbReference type="NCBIfam" id="TIGR01549">
    <property type="entry name" value="HAD-SF-IA-v1"/>
    <property type="match status" value="1"/>
</dbReference>
<dbReference type="InterPro" id="IPR006439">
    <property type="entry name" value="HAD-SF_hydro_IA"/>
</dbReference>
<dbReference type="Proteomes" id="UP000030364">
    <property type="component" value="Unassembled WGS sequence"/>
</dbReference>
<reference evidence="4 5" key="1">
    <citation type="journal article" date="2015" name="Genome Announc.">
        <title>Draft Genome Sequence of the Thermophile Thermus filiformis ATCC 43280, Producer of Carotenoid-(Di)glucoside-Branched Fatty Acid (Di)esters and Source of Hyperthermostable Enzymes of Biotechnological Interest.</title>
        <authorList>
            <person name="Mandelli F."/>
            <person name="Oliveira Ramires B."/>
            <person name="Couger M.B."/>
            <person name="Paixao D.A."/>
            <person name="Camilo C.M."/>
            <person name="Polikarpov I."/>
            <person name="Prade R."/>
            <person name="Riano-Pachon D.M."/>
            <person name="Squina F.M."/>
        </authorList>
    </citation>
    <scope>NUCLEOTIDE SEQUENCE [LARGE SCALE GENOMIC DNA]</scope>
    <source>
        <strain evidence="4 5">ATCC 43280</strain>
    </source>
</reference>
<dbReference type="InterPro" id="IPR036412">
    <property type="entry name" value="HAD-like_sf"/>
</dbReference>
<dbReference type="SUPFAM" id="SSF56784">
    <property type="entry name" value="HAD-like"/>
    <property type="match status" value="1"/>
</dbReference>
<comment type="cofactor">
    <cofactor evidence="1">
        <name>Mg(2+)</name>
        <dbReference type="ChEBI" id="CHEBI:18420"/>
    </cofactor>
</comment>